<evidence type="ECO:0000259" key="2">
    <source>
        <dbReference type="SMART" id="SM00563"/>
    </source>
</evidence>
<dbReference type="InterPro" id="IPR016676">
    <property type="entry name" value="P_lipid/glycerol_AcTrfase_prd"/>
</dbReference>
<keyword evidence="3" id="KW-0808">Transferase</keyword>
<proteinExistence type="predicted"/>
<dbReference type="PIRSF" id="PIRSF016753">
    <property type="entry name" value="P_lipid/glycerol_ac_tran_prd"/>
    <property type="match status" value="1"/>
</dbReference>
<dbReference type="RefSeq" id="WP_177169351.1">
    <property type="nucleotide sequence ID" value="NZ_FNWJ01000001.1"/>
</dbReference>
<evidence type="ECO:0000313" key="4">
    <source>
        <dbReference type="Proteomes" id="UP000222056"/>
    </source>
</evidence>
<dbReference type="GO" id="GO:0016746">
    <property type="term" value="F:acyltransferase activity"/>
    <property type="evidence" value="ECO:0007669"/>
    <property type="project" value="UniProtKB-KW"/>
</dbReference>
<dbReference type="Pfam" id="PF01553">
    <property type="entry name" value="Acyltransferase"/>
    <property type="match status" value="1"/>
</dbReference>
<reference evidence="4" key="1">
    <citation type="submission" date="2016-10" db="EMBL/GenBank/DDBJ databases">
        <authorList>
            <person name="Varghese N."/>
            <person name="Submissions S."/>
        </authorList>
    </citation>
    <scope>NUCLEOTIDE SEQUENCE [LARGE SCALE GENOMIC DNA]</scope>
    <source>
        <strain evidence="4">ATCC 35263</strain>
    </source>
</reference>
<accession>A0A1H6FQ57</accession>
<name>A0A1H6FQ57_THEAL</name>
<keyword evidence="3" id="KW-0012">Acyltransferase</keyword>
<gene>
    <name evidence="3" type="ORF">SAMN02745716_1059</name>
</gene>
<feature type="domain" description="Phospholipid/glycerol acyltransferase" evidence="2">
    <location>
        <begin position="103"/>
        <end position="222"/>
    </location>
</feature>
<dbReference type="InterPro" id="IPR002123">
    <property type="entry name" value="Plipid/glycerol_acylTrfase"/>
</dbReference>
<dbReference type="EMBL" id="FNWJ01000001">
    <property type="protein sequence ID" value="SEH12340.1"/>
    <property type="molecule type" value="Genomic_DNA"/>
</dbReference>
<dbReference type="SUPFAM" id="SSF69593">
    <property type="entry name" value="Glycerol-3-phosphate (1)-acyltransferase"/>
    <property type="match status" value="1"/>
</dbReference>
<keyword evidence="4" id="KW-1185">Reference proteome</keyword>
<dbReference type="Proteomes" id="UP000222056">
    <property type="component" value="Unassembled WGS sequence"/>
</dbReference>
<evidence type="ECO:0000313" key="3">
    <source>
        <dbReference type="EMBL" id="SEH12340.1"/>
    </source>
</evidence>
<dbReference type="PANTHER" id="PTHR22753">
    <property type="entry name" value="TRANSMEMBRANE PROTEIN 68"/>
    <property type="match status" value="1"/>
</dbReference>
<dbReference type="PANTHER" id="PTHR22753:SF14">
    <property type="entry name" value="MONOACYLGLYCEROL_DIACYLGLYCEROL O-ACYLTRANSFERASE"/>
    <property type="match status" value="1"/>
</dbReference>
<dbReference type="CDD" id="cd07987">
    <property type="entry name" value="LPLAT_MGAT-like"/>
    <property type="match status" value="1"/>
</dbReference>
<feature type="region of interest" description="Disordered" evidence="1">
    <location>
        <begin position="1"/>
        <end position="23"/>
    </location>
</feature>
<protein>
    <submittedName>
        <fullName evidence="3">1-acyl-sn-glycerol-3-phosphate acyltransferase</fullName>
    </submittedName>
</protein>
<dbReference type="STRING" id="29539.SAMN02745716_1059"/>
<organism evidence="3 4">
    <name type="scientific">Thermoleophilum album</name>
    <dbReference type="NCBI Taxonomy" id="29539"/>
    <lineage>
        <taxon>Bacteria</taxon>
        <taxon>Bacillati</taxon>
        <taxon>Actinomycetota</taxon>
        <taxon>Thermoleophilia</taxon>
        <taxon>Thermoleophilales</taxon>
        <taxon>Thermoleophilaceae</taxon>
        <taxon>Thermoleophilum</taxon>
    </lineage>
</organism>
<sequence>MSEEQRAANEEHGSRENERRDAPGDLLAAFRRAVGGVLDGLPSELRDVVATASRRLAGDYEEDEWGRDPEFERALEPLFDFLYERWWRVEAVAVERLPATGPVLLVANHAGFLPWDALMIKTAVRREHPQPRELRFLELDWVFDTPWLSAVVRKLGGVAATPYNALTLLERGEAVIAFPEGARAAQRRFGQRYRIQRFGRGGVVEIALRTGATLLPVAVVGSEEAHPRLADLPWLGRLLGLPTLPVTPTFPLLGPLGLVPLPARWRIEFCEPLELSRRGPEAADDRAYVFEVSERLRDTLQQRVYANLVARGPAFL</sequence>
<dbReference type="SMART" id="SM00563">
    <property type="entry name" value="PlsC"/>
    <property type="match status" value="1"/>
</dbReference>
<dbReference type="GO" id="GO:0016020">
    <property type="term" value="C:membrane"/>
    <property type="evidence" value="ECO:0007669"/>
    <property type="project" value="TreeGrafter"/>
</dbReference>
<dbReference type="AlphaFoldDB" id="A0A1H6FQ57"/>
<evidence type="ECO:0000256" key="1">
    <source>
        <dbReference type="SAM" id="MobiDB-lite"/>
    </source>
</evidence>